<feature type="domain" description="Lipoyl-binding" evidence="10">
    <location>
        <begin position="82"/>
        <end position="158"/>
    </location>
</feature>
<evidence type="ECO:0000256" key="5">
    <source>
        <dbReference type="ARBA" id="ARBA00022832"/>
    </source>
</evidence>
<proteinExistence type="predicted"/>
<dbReference type="InterPro" id="IPR011053">
    <property type="entry name" value="Single_hybrid_motif"/>
</dbReference>
<comment type="pathway">
    <text evidence="2 9">Lipid metabolism; fatty acid biosynthesis.</text>
</comment>
<dbReference type="UniPathway" id="UPA00094"/>
<dbReference type="InterPro" id="IPR050709">
    <property type="entry name" value="Biotin_Carboxyl_Carrier/Decarb"/>
</dbReference>
<comment type="function">
    <text evidence="1 9">This protein is a component of the acetyl coenzyme A carboxylase complex; first, biotin carboxylase catalyzes the carboxylation of the carrier protein and then the transcarboxylase transfers the carboxyl group to form malonyl-CoA.</text>
</comment>
<dbReference type="AlphaFoldDB" id="A0A0K8MF88"/>
<dbReference type="InterPro" id="IPR001882">
    <property type="entry name" value="Biotin_BS"/>
</dbReference>
<dbReference type="GO" id="GO:0003989">
    <property type="term" value="F:acetyl-CoA carboxylase activity"/>
    <property type="evidence" value="ECO:0007669"/>
    <property type="project" value="InterPro"/>
</dbReference>
<organism evidence="11 12">
    <name type="scientific">Caedimonas varicaedens</name>
    <dbReference type="NCBI Taxonomy" id="1629334"/>
    <lineage>
        <taxon>Bacteria</taxon>
        <taxon>Pseudomonadati</taxon>
        <taxon>Pseudomonadota</taxon>
        <taxon>Alphaproteobacteria</taxon>
        <taxon>Holosporales</taxon>
        <taxon>Caedimonadaceae</taxon>
        <taxon>Caedimonas</taxon>
    </lineage>
</organism>
<evidence type="ECO:0000313" key="11">
    <source>
        <dbReference type="EMBL" id="GAO98519.1"/>
    </source>
</evidence>
<evidence type="ECO:0000256" key="7">
    <source>
        <dbReference type="ARBA" id="ARBA00023160"/>
    </source>
</evidence>
<evidence type="ECO:0000313" key="12">
    <source>
        <dbReference type="Proteomes" id="UP000036771"/>
    </source>
</evidence>
<sequence length="158" mass="17314">MTISPSFDDQIVRKLAEILNETHLTEIEYEMGEIRVRVARQVSSTANVQIPHFAHPSPAPASSPAQATAEEPAKILDWSQHPGVIKAPMVGTVYSSANPSSPPFVQAGSQVTKGQTLLIIEAMKVMNQIRAPRDGKVIEILFHDGEPVEYDHPLIIIE</sequence>
<keyword evidence="7 9" id="KW-0275">Fatty acid biosynthesis</keyword>
<keyword evidence="5 9" id="KW-0276">Fatty acid metabolism</keyword>
<keyword evidence="4 9" id="KW-0444">Lipid biosynthesis</keyword>
<comment type="caution">
    <text evidence="11">The sequence shown here is derived from an EMBL/GenBank/DDBJ whole genome shotgun (WGS) entry which is preliminary data.</text>
</comment>
<evidence type="ECO:0000256" key="9">
    <source>
        <dbReference type="RuleBase" id="RU364072"/>
    </source>
</evidence>
<evidence type="ECO:0000259" key="10">
    <source>
        <dbReference type="PROSITE" id="PS50968"/>
    </source>
</evidence>
<keyword evidence="12" id="KW-1185">Reference proteome</keyword>
<evidence type="ECO:0000256" key="2">
    <source>
        <dbReference type="ARBA" id="ARBA00005194"/>
    </source>
</evidence>
<dbReference type="InterPro" id="IPR000089">
    <property type="entry name" value="Biotin_lipoyl"/>
</dbReference>
<dbReference type="FunFam" id="2.40.50.100:FF:000003">
    <property type="entry name" value="Acetyl-CoA carboxylase biotin carboxyl carrier protein"/>
    <property type="match status" value="1"/>
</dbReference>
<keyword evidence="6 9" id="KW-0443">Lipid metabolism</keyword>
<evidence type="ECO:0000256" key="1">
    <source>
        <dbReference type="ARBA" id="ARBA00003761"/>
    </source>
</evidence>
<dbReference type="SUPFAM" id="SSF51230">
    <property type="entry name" value="Single hybrid motif"/>
    <property type="match status" value="1"/>
</dbReference>
<dbReference type="PANTHER" id="PTHR45266">
    <property type="entry name" value="OXALOACETATE DECARBOXYLASE ALPHA CHAIN"/>
    <property type="match status" value="1"/>
</dbReference>
<dbReference type="PROSITE" id="PS00188">
    <property type="entry name" value="BIOTIN"/>
    <property type="match status" value="1"/>
</dbReference>
<reference evidence="11 12" key="1">
    <citation type="submission" date="2015-03" db="EMBL/GenBank/DDBJ databases">
        <title>Caedibacter varicaedens, whole genome shotgun sequence.</title>
        <authorList>
            <person name="Suzuki H."/>
            <person name="Dapper A.L."/>
            <person name="Gibson A.K."/>
            <person name="Jackson C."/>
            <person name="Lee H."/>
            <person name="Pejaver V.R."/>
            <person name="Doak T."/>
            <person name="Lynch M."/>
        </authorList>
    </citation>
    <scope>NUCLEOTIDE SEQUENCE [LARGE SCALE GENOMIC DNA]</scope>
</reference>
<keyword evidence="8 9" id="KW-0092">Biotin</keyword>
<accession>A0A0K8MF88</accession>
<evidence type="ECO:0000256" key="3">
    <source>
        <dbReference type="ARBA" id="ARBA00017562"/>
    </source>
</evidence>
<evidence type="ECO:0000256" key="6">
    <source>
        <dbReference type="ARBA" id="ARBA00023098"/>
    </source>
</evidence>
<dbReference type="InterPro" id="IPR001249">
    <property type="entry name" value="AcCoA_biotinCC"/>
</dbReference>
<dbReference type="Proteomes" id="UP000036771">
    <property type="component" value="Unassembled WGS sequence"/>
</dbReference>
<dbReference type="PRINTS" id="PR01071">
    <property type="entry name" value="ACOABIOTINCC"/>
</dbReference>
<dbReference type="NCBIfam" id="TIGR00531">
    <property type="entry name" value="BCCP"/>
    <property type="match status" value="1"/>
</dbReference>
<gene>
    <name evidence="11" type="primary">accB</name>
    <name evidence="11" type="ORF">Cva_01181</name>
</gene>
<dbReference type="GO" id="GO:0009317">
    <property type="term" value="C:acetyl-CoA carboxylase complex"/>
    <property type="evidence" value="ECO:0007669"/>
    <property type="project" value="InterPro"/>
</dbReference>
<dbReference type="PANTHER" id="PTHR45266:SF3">
    <property type="entry name" value="OXALOACETATE DECARBOXYLASE ALPHA CHAIN"/>
    <property type="match status" value="1"/>
</dbReference>
<dbReference type="STRING" id="1629334.Cva_01181"/>
<dbReference type="OrthoDB" id="9811735at2"/>
<dbReference type="Pfam" id="PF00364">
    <property type="entry name" value="Biotin_lipoyl"/>
    <property type="match status" value="1"/>
</dbReference>
<dbReference type="CDD" id="cd06850">
    <property type="entry name" value="biotinyl_domain"/>
    <property type="match status" value="1"/>
</dbReference>
<dbReference type="EMBL" id="BBVC01000065">
    <property type="protein sequence ID" value="GAO98519.1"/>
    <property type="molecule type" value="Genomic_DNA"/>
</dbReference>
<protein>
    <recommendedName>
        <fullName evidence="3 9">Biotin carboxyl carrier protein of acetyl-CoA carboxylase</fullName>
    </recommendedName>
</protein>
<name>A0A0K8MF88_9PROT</name>
<evidence type="ECO:0000256" key="8">
    <source>
        <dbReference type="ARBA" id="ARBA00023267"/>
    </source>
</evidence>
<evidence type="ECO:0000256" key="4">
    <source>
        <dbReference type="ARBA" id="ARBA00022516"/>
    </source>
</evidence>
<dbReference type="PROSITE" id="PS50968">
    <property type="entry name" value="BIOTINYL_LIPOYL"/>
    <property type="match status" value="1"/>
</dbReference>
<dbReference type="GO" id="GO:0006633">
    <property type="term" value="P:fatty acid biosynthetic process"/>
    <property type="evidence" value="ECO:0007669"/>
    <property type="project" value="UniProtKB-UniPathway"/>
</dbReference>
<dbReference type="Gene3D" id="2.40.50.100">
    <property type="match status" value="1"/>
</dbReference>